<dbReference type="GO" id="GO:0010041">
    <property type="term" value="P:response to iron(III) ion"/>
    <property type="evidence" value="ECO:0007669"/>
    <property type="project" value="TreeGrafter"/>
</dbReference>
<dbReference type="PANTHER" id="PTHR33908">
    <property type="entry name" value="MANNOSYLTRANSFERASE YKCB-RELATED"/>
    <property type="match status" value="1"/>
</dbReference>
<gene>
    <name evidence="10" type="ORF">D1614_04505</name>
</gene>
<accession>A0A399T779</accession>
<dbReference type="Pfam" id="PF13231">
    <property type="entry name" value="PMT_2"/>
    <property type="match status" value="1"/>
</dbReference>
<protein>
    <recommendedName>
        <fullName evidence="9">Glycosyltransferase RgtA/B/C/D-like domain-containing protein</fullName>
    </recommendedName>
</protein>
<feature type="transmembrane region" description="Helical" evidence="8">
    <location>
        <begin position="435"/>
        <end position="452"/>
    </location>
</feature>
<dbReference type="GO" id="GO:0016763">
    <property type="term" value="F:pentosyltransferase activity"/>
    <property type="evidence" value="ECO:0007669"/>
    <property type="project" value="TreeGrafter"/>
</dbReference>
<dbReference type="GO" id="GO:0009103">
    <property type="term" value="P:lipopolysaccharide biosynthetic process"/>
    <property type="evidence" value="ECO:0007669"/>
    <property type="project" value="UniProtKB-ARBA"/>
</dbReference>
<evidence type="ECO:0000313" key="11">
    <source>
        <dbReference type="Proteomes" id="UP000265926"/>
    </source>
</evidence>
<evidence type="ECO:0000256" key="1">
    <source>
        <dbReference type="ARBA" id="ARBA00004651"/>
    </source>
</evidence>
<evidence type="ECO:0000256" key="6">
    <source>
        <dbReference type="ARBA" id="ARBA00022989"/>
    </source>
</evidence>
<evidence type="ECO:0000256" key="4">
    <source>
        <dbReference type="ARBA" id="ARBA00022679"/>
    </source>
</evidence>
<keyword evidence="3" id="KW-0328">Glycosyltransferase</keyword>
<keyword evidence="5 8" id="KW-0812">Transmembrane</keyword>
<feature type="transmembrane region" description="Helical" evidence="8">
    <location>
        <begin position="406"/>
        <end position="423"/>
    </location>
</feature>
<dbReference type="OrthoDB" id="8353433at2"/>
<feature type="transmembrane region" description="Helical" evidence="8">
    <location>
        <begin position="34"/>
        <end position="57"/>
    </location>
</feature>
<feature type="transmembrane region" description="Helical" evidence="8">
    <location>
        <begin position="384"/>
        <end position="400"/>
    </location>
</feature>
<evidence type="ECO:0000256" key="2">
    <source>
        <dbReference type="ARBA" id="ARBA00022475"/>
    </source>
</evidence>
<feature type="transmembrane region" description="Helical" evidence="8">
    <location>
        <begin position="92"/>
        <end position="117"/>
    </location>
</feature>
<comment type="caution">
    <text evidence="10">The sequence shown here is derived from an EMBL/GenBank/DDBJ whole genome shotgun (WGS) entry which is preliminary data.</text>
</comment>
<comment type="subcellular location">
    <subcellularLocation>
        <location evidence="1">Cell membrane</location>
        <topology evidence="1">Multi-pass membrane protein</topology>
    </subcellularLocation>
</comment>
<evidence type="ECO:0000313" key="10">
    <source>
        <dbReference type="EMBL" id="RIJ50011.1"/>
    </source>
</evidence>
<dbReference type="EMBL" id="QWGR01000002">
    <property type="protein sequence ID" value="RIJ50011.1"/>
    <property type="molecule type" value="Genomic_DNA"/>
</dbReference>
<proteinExistence type="predicted"/>
<sequence>MPVSFQRLIVNCAKIKIFIIRKLFEITNMTKDRYFILTIAVLVLLVIVSSLPVPLLVNAAKYAQVGREILVNGDWINLTIGGAPYDQKPPMLFWVAATTFSIFGLSVSAYKISVLLVSLIGVYSTFRLGRLFYGKETGFLAALFWMTSLGYLHFHNDVHTDTMLVSFVVFSVWQFMAYFKERKWHQFVLGAVGVGLSMLTKGPVGMLIPAFAVGASLVVHRQWRDVFNLRWVVAAVIVAIIIIPALLGLFRQFGLEGIKFYFWTNNMGRVTGSYQGTNTDYSFYIHTSMYMLLPWTVFMIVAMFNEIKSLVRLKKADINAVEVANIAAVVFFLGILSVARQKNPHYMLSAIPFLFIITAKWTVRIFGEEQFSKKAKVISVINKVIALLFFTLIPFMSAFFFPETRIIYWVIVVTLFALVVYLVFRRADLKKQLQVLLLASSALLFTINYNMLPNMCKYDTSMEAAEIFNKMAEPGATLNIYGQEARLWELLLYSDSYGGFLQTRQMLDDFLPHPGAWLYTSESGYKELQEMGLDMEVAHEFTEHRKVTSQSINFLNPNKRASRFQKMYLVILR</sequence>
<evidence type="ECO:0000256" key="3">
    <source>
        <dbReference type="ARBA" id="ARBA00022676"/>
    </source>
</evidence>
<keyword evidence="2" id="KW-1003">Cell membrane</keyword>
<feature type="transmembrane region" description="Helical" evidence="8">
    <location>
        <begin position="316"/>
        <end position="339"/>
    </location>
</feature>
<feature type="transmembrane region" description="Helical" evidence="8">
    <location>
        <begin position="199"/>
        <end position="219"/>
    </location>
</feature>
<dbReference type="InterPro" id="IPR050297">
    <property type="entry name" value="LipidA_mod_glycosyltrf_83"/>
</dbReference>
<dbReference type="InterPro" id="IPR038731">
    <property type="entry name" value="RgtA/B/C-like"/>
</dbReference>
<organism evidence="10 11">
    <name type="scientific">Maribellus luteus</name>
    <dbReference type="NCBI Taxonomy" id="2305463"/>
    <lineage>
        <taxon>Bacteria</taxon>
        <taxon>Pseudomonadati</taxon>
        <taxon>Bacteroidota</taxon>
        <taxon>Bacteroidia</taxon>
        <taxon>Marinilabiliales</taxon>
        <taxon>Prolixibacteraceae</taxon>
        <taxon>Maribellus</taxon>
    </lineage>
</organism>
<feature type="transmembrane region" description="Helical" evidence="8">
    <location>
        <begin position="161"/>
        <end position="179"/>
    </location>
</feature>
<name>A0A399T779_9BACT</name>
<feature type="transmembrane region" description="Helical" evidence="8">
    <location>
        <begin position="283"/>
        <end position="304"/>
    </location>
</feature>
<dbReference type="AlphaFoldDB" id="A0A399T779"/>
<evidence type="ECO:0000259" key="9">
    <source>
        <dbReference type="Pfam" id="PF13231"/>
    </source>
</evidence>
<dbReference type="Proteomes" id="UP000265926">
    <property type="component" value="Unassembled WGS sequence"/>
</dbReference>
<dbReference type="PANTHER" id="PTHR33908:SF3">
    <property type="entry name" value="UNDECAPRENYL PHOSPHATE-ALPHA-4-AMINO-4-DEOXY-L-ARABINOSE ARABINOSYL TRANSFERASE"/>
    <property type="match status" value="1"/>
</dbReference>
<keyword evidence="4" id="KW-0808">Transferase</keyword>
<keyword evidence="6 8" id="KW-1133">Transmembrane helix</keyword>
<feature type="transmembrane region" description="Helical" evidence="8">
    <location>
        <begin position="137"/>
        <end position="154"/>
    </location>
</feature>
<evidence type="ECO:0000256" key="8">
    <source>
        <dbReference type="SAM" id="Phobius"/>
    </source>
</evidence>
<feature type="transmembrane region" description="Helical" evidence="8">
    <location>
        <begin position="345"/>
        <end position="363"/>
    </location>
</feature>
<keyword evidence="7 8" id="KW-0472">Membrane</keyword>
<dbReference type="GO" id="GO:0005886">
    <property type="term" value="C:plasma membrane"/>
    <property type="evidence" value="ECO:0007669"/>
    <property type="project" value="UniProtKB-SubCell"/>
</dbReference>
<evidence type="ECO:0000256" key="5">
    <source>
        <dbReference type="ARBA" id="ARBA00022692"/>
    </source>
</evidence>
<evidence type="ECO:0000256" key="7">
    <source>
        <dbReference type="ARBA" id="ARBA00023136"/>
    </source>
</evidence>
<feature type="transmembrane region" description="Helical" evidence="8">
    <location>
        <begin position="231"/>
        <end position="250"/>
    </location>
</feature>
<reference evidence="10 11" key="1">
    <citation type="submission" date="2018-08" db="EMBL/GenBank/DDBJ databases">
        <title>Pallidiluteibacterium maritimus gen. nov., sp. nov., isolated from coastal sediment.</title>
        <authorList>
            <person name="Zhou L.Y."/>
        </authorList>
    </citation>
    <scope>NUCLEOTIDE SEQUENCE [LARGE SCALE GENOMIC DNA]</scope>
    <source>
        <strain evidence="10 11">XSD2</strain>
    </source>
</reference>
<keyword evidence="11" id="KW-1185">Reference proteome</keyword>
<feature type="domain" description="Glycosyltransferase RgtA/B/C/D-like" evidence="9">
    <location>
        <begin position="88"/>
        <end position="245"/>
    </location>
</feature>